<protein>
    <submittedName>
        <fullName evidence="1">Uncharacterized protein</fullName>
    </submittedName>
</protein>
<dbReference type="EMBL" id="VSRR010008827">
    <property type="protein sequence ID" value="MPC49360.1"/>
    <property type="molecule type" value="Genomic_DNA"/>
</dbReference>
<accession>A0A5B7FNQ3</accession>
<comment type="caution">
    <text evidence="1">The sequence shown here is derived from an EMBL/GenBank/DDBJ whole genome shotgun (WGS) entry which is preliminary data.</text>
</comment>
<evidence type="ECO:0000313" key="1">
    <source>
        <dbReference type="EMBL" id="MPC49360.1"/>
    </source>
</evidence>
<organism evidence="1 2">
    <name type="scientific">Portunus trituberculatus</name>
    <name type="common">Swimming crab</name>
    <name type="synonym">Neptunus trituberculatus</name>
    <dbReference type="NCBI Taxonomy" id="210409"/>
    <lineage>
        <taxon>Eukaryota</taxon>
        <taxon>Metazoa</taxon>
        <taxon>Ecdysozoa</taxon>
        <taxon>Arthropoda</taxon>
        <taxon>Crustacea</taxon>
        <taxon>Multicrustacea</taxon>
        <taxon>Malacostraca</taxon>
        <taxon>Eumalacostraca</taxon>
        <taxon>Eucarida</taxon>
        <taxon>Decapoda</taxon>
        <taxon>Pleocyemata</taxon>
        <taxon>Brachyura</taxon>
        <taxon>Eubrachyura</taxon>
        <taxon>Portunoidea</taxon>
        <taxon>Portunidae</taxon>
        <taxon>Portuninae</taxon>
        <taxon>Portunus</taxon>
    </lineage>
</organism>
<gene>
    <name evidence="1" type="ORF">E2C01_043159</name>
</gene>
<reference evidence="1 2" key="1">
    <citation type="submission" date="2019-05" db="EMBL/GenBank/DDBJ databases">
        <title>Another draft genome of Portunus trituberculatus and its Hox gene families provides insights of decapod evolution.</title>
        <authorList>
            <person name="Jeong J.-H."/>
            <person name="Song I."/>
            <person name="Kim S."/>
            <person name="Choi T."/>
            <person name="Kim D."/>
            <person name="Ryu S."/>
            <person name="Kim W."/>
        </authorList>
    </citation>
    <scope>NUCLEOTIDE SEQUENCE [LARGE SCALE GENOMIC DNA]</scope>
    <source>
        <tissue evidence="1">Muscle</tissue>
    </source>
</reference>
<dbReference type="Proteomes" id="UP000324222">
    <property type="component" value="Unassembled WGS sequence"/>
</dbReference>
<keyword evidence="2" id="KW-1185">Reference proteome</keyword>
<dbReference type="AlphaFoldDB" id="A0A5B7FNQ3"/>
<name>A0A5B7FNQ3_PORTR</name>
<proteinExistence type="predicted"/>
<sequence>MFTSTTPRPQDTAEKARLTLASRFSVPRLFSLFSRSFSTKPQGADVVRWAFYGATRQPARFSGS</sequence>
<evidence type="ECO:0000313" key="2">
    <source>
        <dbReference type="Proteomes" id="UP000324222"/>
    </source>
</evidence>